<dbReference type="Gene3D" id="3.30.420.40">
    <property type="match status" value="1"/>
</dbReference>
<dbReference type="InterPro" id="IPR043129">
    <property type="entry name" value="ATPase_NBD"/>
</dbReference>
<sequence>MAVGFWQDFDEIRELVHPDTEFYPNIDDEKRQLLYDGWKDAVWATQEFSKHHSHNFNS</sequence>
<keyword evidence="2" id="KW-1185">Reference proteome</keyword>
<name>A0A401FMR2_9LACO</name>
<dbReference type="SUPFAM" id="SSF53067">
    <property type="entry name" value="Actin-like ATPase domain"/>
    <property type="match status" value="1"/>
</dbReference>
<dbReference type="Proteomes" id="UP000286974">
    <property type="component" value="Unassembled WGS sequence"/>
</dbReference>
<protein>
    <recommendedName>
        <fullName evidence="3">Glycerol kinase</fullName>
    </recommendedName>
</protein>
<evidence type="ECO:0008006" key="3">
    <source>
        <dbReference type="Google" id="ProtNLM"/>
    </source>
</evidence>
<organism evidence="1 2">
    <name type="scientific">Lentilactobacillus kosonis</name>
    <dbReference type="NCBI Taxonomy" id="2810561"/>
    <lineage>
        <taxon>Bacteria</taxon>
        <taxon>Bacillati</taxon>
        <taxon>Bacillota</taxon>
        <taxon>Bacilli</taxon>
        <taxon>Lactobacillales</taxon>
        <taxon>Lactobacillaceae</taxon>
        <taxon>Lentilactobacillus</taxon>
    </lineage>
</organism>
<dbReference type="AlphaFoldDB" id="A0A401FMR2"/>
<reference evidence="1 2" key="1">
    <citation type="submission" date="2017-11" db="EMBL/GenBank/DDBJ databases">
        <title>Draft Genome Sequence of Lactobacillus curieae NBRC 111893 isolated from Koso, a Japanese sugar-Vegetable Fermented Beverage.</title>
        <authorList>
            <person name="Chiou T.Y."/>
            <person name="Oshima K."/>
            <person name="Suda W."/>
            <person name="Hattori M."/>
            <person name="Takahashi T."/>
        </authorList>
    </citation>
    <scope>NUCLEOTIDE SEQUENCE [LARGE SCALE GENOMIC DNA]</scope>
    <source>
        <strain evidence="1 2">NBRC111893</strain>
    </source>
</reference>
<evidence type="ECO:0000313" key="1">
    <source>
        <dbReference type="EMBL" id="GAY73606.1"/>
    </source>
</evidence>
<comment type="caution">
    <text evidence="1">The sequence shown here is derived from an EMBL/GenBank/DDBJ whole genome shotgun (WGS) entry which is preliminary data.</text>
</comment>
<proteinExistence type="predicted"/>
<dbReference type="EMBL" id="BEXA01000003">
    <property type="protein sequence ID" value="GAY73606.1"/>
    <property type="molecule type" value="Genomic_DNA"/>
</dbReference>
<accession>A0A401FMR2</accession>
<gene>
    <name evidence="1" type="ORF">NBRC111893_1752</name>
</gene>
<evidence type="ECO:0000313" key="2">
    <source>
        <dbReference type="Proteomes" id="UP000286974"/>
    </source>
</evidence>